<dbReference type="Gene3D" id="1.10.150.240">
    <property type="entry name" value="Putative phosphatase, domain 2"/>
    <property type="match status" value="1"/>
</dbReference>
<dbReference type="InterPro" id="IPR041492">
    <property type="entry name" value="HAD_2"/>
</dbReference>
<comment type="similarity">
    <text evidence="3">Belongs to the HAD-like hydrolase superfamily. CbbY/CbbZ/Gph/YieH family.</text>
</comment>
<dbReference type="Gene3D" id="3.40.50.1000">
    <property type="entry name" value="HAD superfamily/HAD-like"/>
    <property type="match status" value="1"/>
</dbReference>
<dbReference type="SUPFAM" id="SSF56784">
    <property type="entry name" value="HAD-like"/>
    <property type="match status" value="1"/>
</dbReference>
<dbReference type="InterPro" id="IPR023198">
    <property type="entry name" value="PGP-like_dom2"/>
</dbReference>
<dbReference type="GO" id="GO:0008967">
    <property type="term" value="F:phosphoglycolate phosphatase activity"/>
    <property type="evidence" value="ECO:0007669"/>
    <property type="project" value="UniProtKB-EC"/>
</dbReference>
<sequence length="235" mass="25640">MPLLLLFDIDGTLLRAGDPVHAEAMRLALYEFVGEPVALDGIPLAGMLDRQIARLALLRHGLDNETIERLLPEILQQTGKHYAERVRRGDRRSWVLPGVRELLTQLWQQGHLAGVLTGNTELVARTKLAAADVDQLLPFGAYGDQAEERHLLVAHARFTVKIRYGLDIPLAHTILVGDTPRDVAAALESGTKVLAVTTGRFGPEELRTAGASAVLPDLADVDRVLATLHELAARP</sequence>
<dbReference type="Pfam" id="PF13419">
    <property type="entry name" value="HAD_2"/>
    <property type="match status" value="1"/>
</dbReference>
<proteinExistence type="inferred from homology"/>
<dbReference type="InterPro" id="IPR023214">
    <property type="entry name" value="HAD_sf"/>
</dbReference>
<dbReference type="InterPro" id="IPR050155">
    <property type="entry name" value="HAD-like_hydrolase_sf"/>
</dbReference>
<dbReference type="EMBL" id="DSJL01000007">
    <property type="protein sequence ID" value="HEF64597.1"/>
    <property type="molecule type" value="Genomic_DNA"/>
</dbReference>
<comment type="catalytic activity">
    <reaction evidence="1">
        <text>2-phosphoglycolate + H2O = glycolate + phosphate</text>
        <dbReference type="Rhea" id="RHEA:14369"/>
        <dbReference type="ChEBI" id="CHEBI:15377"/>
        <dbReference type="ChEBI" id="CHEBI:29805"/>
        <dbReference type="ChEBI" id="CHEBI:43474"/>
        <dbReference type="ChEBI" id="CHEBI:58033"/>
        <dbReference type="EC" id="3.1.3.18"/>
    </reaction>
</comment>
<evidence type="ECO:0000256" key="2">
    <source>
        <dbReference type="ARBA" id="ARBA00004818"/>
    </source>
</evidence>
<evidence type="ECO:0000256" key="1">
    <source>
        <dbReference type="ARBA" id="ARBA00000830"/>
    </source>
</evidence>
<organism evidence="5">
    <name type="scientific">Thermomicrobium roseum</name>
    <dbReference type="NCBI Taxonomy" id="500"/>
    <lineage>
        <taxon>Bacteria</taxon>
        <taxon>Pseudomonadati</taxon>
        <taxon>Thermomicrobiota</taxon>
        <taxon>Thermomicrobia</taxon>
        <taxon>Thermomicrobiales</taxon>
        <taxon>Thermomicrobiaceae</taxon>
        <taxon>Thermomicrobium</taxon>
    </lineage>
</organism>
<gene>
    <name evidence="5" type="ORF">ENP47_03190</name>
</gene>
<dbReference type="InterPro" id="IPR036412">
    <property type="entry name" value="HAD-like_sf"/>
</dbReference>
<accession>A0A7C1JL62</accession>
<comment type="pathway">
    <text evidence="2">Organic acid metabolism; glycolate biosynthesis; glycolate from 2-phosphoglycolate: step 1/1.</text>
</comment>
<reference evidence="5" key="1">
    <citation type="journal article" date="2020" name="mSystems">
        <title>Genome- and Community-Level Interaction Insights into Carbon Utilization and Element Cycling Functions of Hydrothermarchaeota in Hydrothermal Sediment.</title>
        <authorList>
            <person name="Zhou Z."/>
            <person name="Liu Y."/>
            <person name="Xu W."/>
            <person name="Pan J."/>
            <person name="Luo Z.H."/>
            <person name="Li M."/>
        </authorList>
    </citation>
    <scope>NUCLEOTIDE SEQUENCE [LARGE SCALE GENOMIC DNA]</scope>
    <source>
        <strain evidence="5">SpSt-222</strain>
    </source>
</reference>
<name>A0A7C1JL62_THERO</name>
<protein>
    <recommendedName>
        <fullName evidence="4">phosphoglycolate phosphatase</fullName>
        <ecNumber evidence="4">3.1.3.18</ecNumber>
    </recommendedName>
</protein>
<evidence type="ECO:0000256" key="3">
    <source>
        <dbReference type="ARBA" id="ARBA00006171"/>
    </source>
</evidence>
<comment type="caution">
    <text evidence="5">The sequence shown here is derived from an EMBL/GenBank/DDBJ whole genome shotgun (WGS) entry which is preliminary data.</text>
</comment>
<dbReference type="EC" id="3.1.3.18" evidence="4"/>
<keyword evidence="5" id="KW-0378">Hydrolase</keyword>
<dbReference type="GO" id="GO:0005829">
    <property type="term" value="C:cytosol"/>
    <property type="evidence" value="ECO:0007669"/>
    <property type="project" value="TreeGrafter"/>
</dbReference>
<dbReference type="GO" id="GO:0006281">
    <property type="term" value="P:DNA repair"/>
    <property type="evidence" value="ECO:0007669"/>
    <property type="project" value="TreeGrafter"/>
</dbReference>
<dbReference type="PANTHER" id="PTHR43434">
    <property type="entry name" value="PHOSPHOGLYCOLATE PHOSPHATASE"/>
    <property type="match status" value="1"/>
</dbReference>
<dbReference type="AlphaFoldDB" id="A0A7C1JL62"/>
<dbReference type="PANTHER" id="PTHR43434:SF1">
    <property type="entry name" value="PHOSPHOGLYCOLATE PHOSPHATASE"/>
    <property type="match status" value="1"/>
</dbReference>
<evidence type="ECO:0000256" key="4">
    <source>
        <dbReference type="ARBA" id="ARBA00013078"/>
    </source>
</evidence>
<evidence type="ECO:0000313" key="5">
    <source>
        <dbReference type="EMBL" id="HEF64597.1"/>
    </source>
</evidence>